<reference evidence="1" key="1">
    <citation type="submission" date="2015-06" db="UniProtKB">
        <authorList>
            <consortium name="EnsemblPlants"/>
        </authorList>
    </citation>
    <scope>IDENTIFICATION</scope>
</reference>
<evidence type="ECO:0000313" key="1">
    <source>
        <dbReference type="EnsemblPlants" id="EMT31400"/>
    </source>
</evidence>
<sequence>MSGVLTRAVARSTTSSNQPEGGFYNSLLKCGVVTRPGYLQRGGVHTGWSQLFRVNLGDWFWHFDLGNLLVFNLKWPLDRFSLK</sequence>
<accession>M8C295</accession>
<name>M8C295_AEGTA</name>
<dbReference type="EnsemblPlants" id="EMT31400">
    <property type="protein sequence ID" value="EMT31400"/>
    <property type="gene ID" value="F775_07901"/>
</dbReference>
<protein>
    <submittedName>
        <fullName evidence="1">Uncharacterized protein</fullName>
    </submittedName>
</protein>
<dbReference type="AlphaFoldDB" id="M8C295"/>
<organism evidence="1">
    <name type="scientific">Aegilops tauschii</name>
    <name type="common">Tausch's goatgrass</name>
    <name type="synonym">Aegilops squarrosa</name>
    <dbReference type="NCBI Taxonomy" id="37682"/>
    <lineage>
        <taxon>Eukaryota</taxon>
        <taxon>Viridiplantae</taxon>
        <taxon>Streptophyta</taxon>
        <taxon>Embryophyta</taxon>
        <taxon>Tracheophyta</taxon>
        <taxon>Spermatophyta</taxon>
        <taxon>Magnoliopsida</taxon>
        <taxon>Liliopsida</taxon>
        <taxon>Poales</taxon>
        <taxon>Poaceae</taxon>
        <taxon>BOP clade</taxon>
        <taxon>Pooideae</taxon>
        <taxon>Triticodae</taxon>
        <taxon>Triticeae</taxon>
        <taxon>Triticinae</taxon>
        <taxon>Aegilops</taxon>
    </lineage>
</organism>
<proteinExistence type="predicted"/>